<evidence type="ECO:0000313" key="3">
    <source>
        <dbReference type="Proteomes" id="UP000001646"/>
    </source>
</evidence>
<feature type="region of interest" description="Disordered" evidence="1">
    <location>
        <begin position="45"/>
        <end position="74"/>
    </location>
</feature>
<reference evidence="2 3" key="1">
    <citation type="submission" date="2009-12" db="EMBL/GenBank/DDBJ databases">
        <title>The Genome Sequence of Anolis carolinensis (Green Anole Lizard).</title>
        <authorList>
            <consortium name="The Genome Sequencing Platform"/>
            <person name="Di Palma F."/>
            <person name="Alfoldi J."/>
            <person name="Heiman D."/>
            <person name="Young S."/>
            <person name="Grabherr M."/>
            <person name="Johnson J."/>
            <person name="Lander E.S."/>
            <person name="Lindblad-Toh K."/>
        </authorList>
    </citation>
    <scope>NUCLEOTIDE SEQUENCE [LARGE SCALE GENOMIC DNA]</scope>
    <source>
        <strain evidence="2 3">JBL SC #1</strain>
    </source>
</reference>
<proteinExistence type="predicted"/>
<organism evidence="2 3">
    <name type="scientific">Anolis carolinensis</name>
    <name type="common">Green anole</name>
    <name type="synonym">American chameleon</name>
    <dbReference type="NCBI Taxonomy" id="28377"/>
    <lineage>
        <taxon>Eukaryota</taxon>
        <taxon>Metazoa</taxon>
        <taxon>Chordata</taxon>
        <taxon>Craniata</taxon>
        <taxon>Vertebrata</taxon>
        <taxon>Euteleostomi</taxon>
        <taxon>Lepidosauria</taxon>
        <taxon>Squamata</taxon>
        <taxon>Bifurcata</taxon>
        <taxon>Unidentata</taxon>
        <taxon>Episquamata</taxon>
        <taxon>Toxicofera</taxon>
        <taxon>Iguania</taxon>
        <taxon>Dactyloidae</taxon>
        <taxon>Anolis</taxon>
    </lineage>
</organism>
<dbReference type="Proteomes" id="UP000001646">
    <property type="component" value="Chromosome 5"/>
</dbReference>
<dbReference type="Ensembl" id="ENSACAT00000052779.1">
    <property type="protein sequence ID" value="ENSACAP00000032865.1"/>
    <property type="gene ID" value="ENSACAG00000037299.1"/>
</dbReference>
<reference evidence="2" key="3">
    <citation type="submission" date="2025-09" db="UniProtKB">
        <authorList>
            <consortium name="Ensembl"/>
        </authorList>
    </citation>
    <scope>IDENTIFICATION</scope>
</reference>
<accession>A0A803TCC5</accession>
<sequence length="74" mass="8427">MPLSLDIKLLEDQLDDLIIKVAFDHNSILEVQVCVVRMLKAQQNLQGRKDLGSKEGEFSTGRINNKQKERLASF</sequence>
<evidence type="ECO:0000256" key="1">
    <source>
        <dbReference type="SAM" id="MobiDB-lite"/>
    </source>
</evidence>
<dbReference type="InParanoid" id="A0A803TCC5"/>
<protein>
    <submittedName>
        <fullName evidence="2">Uncharacterized protein</fullName>
    </submittedName>
</protein>
<evidence type="ECO:0000313" key="2">
    <source>
        <dbReference type="Ensembl" id="ENSACAP00000032865.1"/>
    </source>
</evidence>
<name>A0A803TCC5_ANOCA</name>
<keyword evidence="3" id="KW-1185">Reference proteome</keyword>
<reference evidence="2" key="2">
    <citation type="submission" date="2025-08" db="UniProtKB">
        <authorList>
            <consortium name="Ensembl"/>
        </authorList>
    </citation>
    <scope>IDENTIFICATION</scope>
</reference>
<feature type="compositionally biased region" description="Basic and acidic residues" evidence="1">
    <location>
        <begin position="47"/>
        <end position="57"/>
    </location>
</feature>
<dbReference type="AlphaFoldDB" id="A0A803TCC5"/>